<evidence type="ECO:0000313" key="2">
    <source>
        <dbReference type="Proteomes" id="UP001175226"/>
    </source>
</evidence>
<organism evidence="1 2">
    <name type="scientific">Armillaria borealis</name>
    <dbReference type="NCBI Taxonomy" id="47425"/>
    <lineage>
        <taxon>Eukaryota</taxon>
        <taxon>Fungi</taxon>
        <taxon>Dikarya</taxon>
        <taxon>Basidiomycota</taxon>
        <taxon>Agaricomycotina</taxon>
        <taxon>Agaricomycetes</taxon>
        <taxon>Agaricomycetidae</taxon>
        <taxon>Agaricales</taxon>
        <taxon>Marasmiineae</taxon>
        <taxon>Physalacriaceae</taxon>
        <taxon>Armillaria</taxon>
    </lineage>
</organism>
<dbReference type="EMBL" id="JAUEPT010000118">
    <property type="protein sequence ID" value="KAK0431268.1"/>
    <property type="molecule type" value="Genomic_DNA"/>
</dbReference>
<accession>A0AA39MEW7</accession>
<reference evidence="1" key="1">
    <citation type="submission" date="2023-06" db="EMBL/GenBank/DDBJ databases">
        <authorList>
            <consortium name="Lawrence Berkeley National Laboratory"/>
            <person name="Ahrendt S."/>
            <person name="Sahu N."/>
            <person name="Indic B."/>
            <person name="Wong-Bajracharya J."/>
            <person name="Merenyi Z."/>
            <person name="Ke H.-M."/>
            <person name="Monk M."/>
            <person name="Kocsube S."/>
            <person name="Drula E."/>
            <person name="Lipzen A."/>
            <person name="Balint B."/>
            <person name="Henrissat B."/>
            <person name="Andreopoulos B."/>
            <person name="Martin F.M."/>
            <person name="Harder C.B."/>
            <person name="Rigling D."/>
            <person name="Ford K.L."/>
            <person name="Foster G.D."/>
            <person name="Pangilinan J."/>
            <person name="Papanicolaou A."/>
            <person name="Barry K."/>
            <person name="LaButti K."/>
            <person name="Viragh M."/>
            <person name="Koriabine M."/>
            <person name="Yan M."/>
            <person name="Riley R."/>
            <person name="Champramary S."/>
            <person name="Plett K.L."/>
            <person name="Tsai I.J."/>
            <person name="Slot J."/>
            <person name="Sipos G."/>
            <person name="Plett J."/>
            <person name="Nagy L.G."/>
            <person name="Grigoriev I.V."/>
        </authorList>
    </citation>
    <scope>NUCLEOTIDE SEQUENCE</scope>
    <source>
        <strain evidence="1">FPL87.14</strain>
    </source>
</reference>
<proteinExistence type="predicted"/>
<comment type="caution">
    <text evidence="1">The sequence shown here is derived from an EMBL/GenBank/DDBJ whole genome shotgun (WGS) entry which is preliminary data.</text>
</comment>
<dbReference type="Proteomes" id="UP001175226">
    <property type="component" value="Unassembled WGS sequence"/>
</dbReference>
<keyword evidence="2" id="KW-1185">Reference proteome</keyword>
<gene>
    <name evidence="1" type="ORF">EV421DRAFT_1743255</name>
</gene>
<name>A0AA39MEW7_9AGAR</name>
<sequence length="157" mass="17574">MSTGMGLLLPNGLLWSIHCETRRGRTELVTKCKWMFPAAWAHRRRTTVLGRRFRCGSRYKAVDSQGEIADREDFGGESTGCSYARIGRAKILVSPFSTRKNECGREFARQQPSTYSRVRRAGRQAARARRALSPLNMVMDSFGSGRQQGATTVTALL</sequence>
<protein>
    <submittedName>
        <fullName evidence="1">Uncharacterized protein</fullName>
    </submittedName>
</protein>
<dbReference type="AlphaFoldDB" id="A0AA39MEW7"/>
<evidence type="ECO:0000313" key="1">
    <source>
        <dbReference type="EMBL" id="KAK0431268.1"/>
    </source>
</evidence>